<dbReference type="AlphaFoldDB" id="A0A937EPQ2"/>
<sequence>MTAAIRTTRAAGCTQCAGRDAEILEVVSGSRLDNDRVADRLARELGNGAHTHAALNTDMHVVRSLTRENAS</sequence>
<name>A0A937EPQ2_9ACTN</name>
<protein>
    <submittedName>
        <fullName evidence="1">Uncharacterized protein</fullName>
    </submittedName>
</protein>
<dbReference type="EMBL" id="JAERRK010000025">
    <property type="protein sequence ID" value="MBL1086811.1"/>
    <property type="molecule type" value="Genomic_DNA"/>
</dbReference>
<comment type="caution">
    <text evidence="1">The sequence shown here is derived from an EMBL/GenBank/DDBJ whole genome shotgun (WGS) entry which is preliminary data.</text>
</comment>
<dbReference type="Proteomes" id="UP000661858">
    <property type="component" value="Unassembled WGS sequence"/>
</dbReference>
<keyword evidence="2" id="KW-1185">Reference proteome</keyword>
<evidence type="ECO:0000313" key="1">
    <source>
        <dbReference type="EMBL" id="MBL1086811.1"/>
    </source>
</evidence>
<reference evidence="1" key="1">
    <citation type="submission" date="2021-01" db="EMBL/GenBank/DDBJ databases">
        <title>WGS of actinomycetes isolated from Thailand.</title>
        <authorList>
            <person name="Thawai C."/>
        </authorList>
    </citation>
    <scope>NUCLEOTIDE SEQUENCE</scope>
    <source>
        <strain evidence="1">RCU-197</strain>
    </source>
</reference>
<accession>A0A937EPQ2</accession>
<organism evidence="1 2">
    <name type="scientific">Streptomyces actinomycinicus</name>
    <dbReference type="NCBI Taxonomy" id="1695166"/>
    <lineage>
        <taxon>Bacteria</taxon>
        <taxon>Bacillati</taxon>
        <taxon>Actinomycetota</taxon>
        <taxon>Actinomycetes</taxon>
        <taxon>Kitasatosporales</taxon>
        <taxon>Streptomycetaceae</taxon>
        <taxon>Streptomyces</taxon>
    </lineage>
</organism>
<gene>
    <name evidence="1" type="ORF">JK359_33440</name>
</gene>
<evidence type="ECO:0000313" key="2">
    <source>
        <dbReference type="Proteomes" id="UP000661858"/>
    </source>
</evidence>
<proteinExistence type="predicted"/>
<dbReference type="RefSeq" id="WP_201843361.1">
    <property type="nucleotide sequence ID" value="NZ_JAERRK010000025.1"/>
</dbReference>